<dbReference type="InterPro" id="IPR007157">
    <property type="entry name" value="PspA_VIPP1"/>
</dbReference>
<feature type="coiled-coil region" evidence="2">
    <location>
        <begin position="93"/>
        <end position="120"/>
    </location>
</feature>
<keyword evidence="4" id="KW-1185">Reference proteome</keyword>
<organism evidence="3 4">
    <name type="scientific">Scytonema hofmannii PCC 7110</name>
    <dbReference type="NCBI Taxonomy" id="128403"/>
    <lineage>
        <taxon>Bacteria</taxon>
        <taxon>Bacillati</taxon>
        <taxon>Cyanobacteriota</taxon>
        <taxon>Cyanophyceae</taxon>
        <taxon>Nostocales</taxon>
        <taxon>Scytonemataceae</taxon>
        <taxon>Scytonema</taxon>
    </lineage>
</organism>
<dbReference type="EMBL" id="ANNX02000036">
    <property type="protein sequence ID" value="KYC39011.1"/>
    <property type="molecule type" value="Genomic_DNA"/>
</dbReference>
<evidence type="ECO:0000313" key="4">
    <source>
        <dbReference type="Proteomes" id="UP000076925"/>
    </source>
</evidence>
<proteinExistence type="inferred from homology"/>
<keyword evidence="2" id="KW-0175">Coiled coil</keyword>
<protein>
    <submittedName>
        <fullName evidence="3">Uncharacterized protein</fullName>
    </submittedName>
</protein>
<gene>
    <name evidence="3" type="ORF">WA1_34030</name>
</gene>
<dbReference type="STRING" id="128403.WA1_34030"/>
<evidence type="ECO:0000313" key="3">
    <source>
        <dbReference type="EMBL" id="KYC39011.1"/>
    </source>
</evidence>
<feature type="coiled-coil region" evidence="2">
    <location>
        <begin position="39"/>
        <end position="66"/>
    </location>
</feature>
<reference evidence="3 4" key="1">
    <citation type="journal article" date="2013" name="Genome Biol. Evol.">
        <title>Genomes of Stigonematalean cyanobacteria (subsection V) and the evolution of oxygenic photosynthesis from prokaryotes to plastids.</title>
        <authorList>
            <person name="Dagan T."/>
            <person name="Roettger M."/>
            <person name="Stucken K."/>
            <person name="Landan G."/>
            <person name="Koch R."/>
            <person name="Major P."/>
            <person name="Gould S.B."/>
            <person name="Goremykin V.V."/>
            <person name="Rippka R."/>
            <person name="Tandeau de Marsac N."/>
            <person name="Gugger M."/>
            <person name="Lockhart P.J."/>
            <person name="Allen J.F."/>
            <person name="Brune I."/>
            <person name="Maus I."/>
            <person name="Puhler A."/>
            <person name="Martin W.F."/>
        </authorList>
    </citation>
    <scope>NUCLEOTIDE SEQUENCE [LARGE SCALE GENOMIC DNA]</scope>
    <source>
        <strain evidence="3 4">PCC 7110</strain>
    </source>
</reference>
<name>A0A139X2S3_9CYAN</name>
<dbReference type="AlphaFoldDB" id="A0A139X2S3"/>
<dbReference type="PANTHER" id="PTHR31088:SF6">
    <property type="entry name" value="PHAGE SHOCK PROTEIN A"/>
    <property type="match status" value="1"/>
</dbReference>
<evidence type="ECO:0000256" key="1">
    <source>
        <dbReference type="ARBA" id="ARBA00043985"/>
    </source>
</evidence>
<evidence type="ECO:0000256" key="2">
    <source>
        <dbReference type="SAM" id="Coils"/>
    </source>
</evidence>
<sequence length="125" mass="14167">MAHVVSAGAVVGLGVYGLSRFLDNPDTLNKIKCSIQQSIDSTTVNVKQLELQYKQAENEIQAWYRVAVLAMKKECLDLARSALNRKYIYQQTANSLKNQIEQLIKVINNLNHDLMEIERLASNFL</sequence>
<accession>A0A139X2S3</accession>
<dbReference type="Proteomes" id="UP000076925">
    <property type="component" value="Unassembled WGS sequence"/>
</dbReference>
<comment type="similarity">
    <text evidence="1">Belongs to the PspA/Vipp/IM30 family.</text>
</comment>
<comment type="caution">
    <text evidence="3">The sequence shown here is derived from an EMBL/GenBank/DDBJ whole genome shotgun (WGS) entry which is preliminary data.</text>
</comment>
<dbReference type="PANTHER" id="PTHR31088">
    <property type="entry name" value="MEMBRANE-ASSOCIATED PROTEIN VIPP1, CHLOROPLASTIC"/>
    <property type="match status" value="1"/>
</dbReference>